<keyword evidence="1" id="KW-0175">Coiled coil</keyword>
<dbReference type="Pfam" id="PF10197">
    <property type="entry name" value="Cir_N"/>
    <property type="match status" value="1"/>
</dbReference>
<dbReference type="InterPro" id="IPR019339">
    <property type="entry name" value="CIR_N_dom"/>
</dbReference>
<organism evidence="4 5">
    <name type="scientific">Ridgeia piscesae</name>
    <name type="common">Tubeworm</name>
    <dbReference type="NCBI Taxonomy" id="27915"/>
    <lineage>
        <taxon>Eukaryota</taxon>
        <taxon>Metazoa</taxon>
        <taxon>Spiralia</taxon>
        <taxon>Lophotrochozoa</taxon>
        <taxon>Annelida</taxon>
        <taxon>Polychaeta</taxon>
        <taxon>Sedentaria</taxon>
        <taxon>Canalipalpata</taxon>
        <taxon>Sabellida</taxon>
        <taxon>Siboglinidae</taxon>
        <taxon>Ridgeia</taxon>
    </lineage>
</organism>
<dbReference type="AlphaFoldDB" id="A0AAD9PCM0"/>
<dbReference type="SMART" id="SM01083">
    <property type="entry name" value="Cir_N"/>
    <property type="match status" value="1"/>
</dbReference>
<dbReference type="PANTHER" id="PTHR22093">
    <property type="entry name" value="LEUKOCYTE RECEPTOR CLUSTER LRC MEMBER 1"/>
    <property type="match status" value="1"/>
</dbReference>
<accession>A0AAD9PCM0</accession>
<dbReference type="InterPro" id="IPR039875">
    <property type="entry name" value="LENG1-like"/>
</dbReference>
<feature type="compositionally biased region" description="Basic residues" evidence="2">
    <location>
        <begin position="153"/>
        <end position="162"/>
    </location>
</feature>
<feature type="domain" description="CBF1-interacting co-repressor CIR N-terminal" evidence="3">
    <location>
        <begin position="8"/>
        <end position="44"/>
    </location>
</feature>
<evidence type="ECO:0000259" key="3">
    <source>
        <dbReference type="SMART" id="SM01083"/>
    </source>
</evidence>
<evidence type="ECO:0000313" key="5">
    <source>
        <dbReference type="Proteomes" id="UP001209878"/>
    </source>
</evidence>
<keyword evidence="5" id="KW-1185">Reference proteome</keyword>
<feature type="coiled-coil region" evidence="1">
    <location>
        <begin position="14"/>
        <end position="68"/>
    </location>
</feature>
<protein>
    <recommendedName>
        <fullName evidence="3">CBF1-interacting co-repressor CIR N-terminal domain-containing protein</fullName>
    </recommendedName>
</protein>
<dbReference type="Proteomes" id="UP001209878">
    <property type="component" value="Unassembled WGS sequence"/>
</dbReference>
<evidence type="ECO:0000313" key="4">
    <source>
        <dbReference type="EMBL" id="KAK2192223.1"/>
    </source>
</evidence>
<feature type="region of interest" description="Disordered" evidence="2">
    <location>
        <begin position="93"/>
        <end position="188"/>
    </location>
</feature>
<dbReference type="PANTHER" id="PTHR22093:SF0">
    <property type="entry name" value="LEUKOCYTE RECEPTOR CLUSTER MEMBER 1"/>
    <property type="match status" value="1"/>
</dbReference>
<comment type="caution">
    <text evidence="4">The sequence shown here is derived from an EMBL/GenBank/DDBJ whole genome shotgun (WGS) entry which is preliminary data.</text>
</comment>
<gene>
    <name evidence="4" type="ORF">NP493_36g01004</name>
</gene>
<reference evidence="4" key="1">
    <citation type="journal article" date="2023" name="Mol. Biol. Evol.">
        <title>Third-Generation Sequencing Reveals the Adaptive Role of the Epigenome in Three Deep-Sea Polychaetes.</title>
        <authorList>
            <person name="Perez M."/>
            <person name="Aroh O."/>
            <person name="Sun Y."/>
            <person name="Lan Y."/>
            <person name="Juniper S.K."/>
            <person name="Young C.R."/>
            <person name="Angers B."/>
            <person name="Qian P.Y."/>
        </authorList>
    </citation>
    <scope>NUCLEOTIDE SEQUENCE</scope>
    <source>
        <strain evidence="4">R07B-5</strain>
    </source>
</reference>
<proteinExistence type="predicted"/>
<dbReference type="EMBL" id="JAODUO010000036">
    <property type="protein sequence ID" value="KAK2192223.1"/>
    <property type="molecule type" value="Genomic_DNA"/>
</dbReference>
<name>A0AAD9PCM0_RIDPI</name>
<evidence type="ECO:0000256" key="1">
    <source>
        <dbReference type="SAM" id="Coils"/>
    </source>
</evidence>
<feature type="compositionally biased region" description="Basic and acidic residues" evidence="2">
    <location>
        <begin position="170"/>
        <end position="188"/>
    </location>
</feature>
<evidence type="ECO:0000256" key="2">
    <source>
        <dbReference type="SAM" id="MobiDB-lite"/>
    </source>
</evidence>
<feature type="compositionally biased region" description="Basic and acidic residues" evidence="2">
    <location>
        <begin position="106"/>
        <end position="115"/>
    </location>
</feature>
<feature type="compositionally biased region" description="Basic and acidic residues" evidence="2">
    <location>
        <begin position="136"/>
        <end position="152"/>
    </location>
</feature>
<sequence>MNILPKKSWHVRTKANIERVRKDEAQAAEEEKERQRKIALAIKEKGTNAEYEQEKKDEKEKQERAIGLLTYLGQSAVEAQSEKPWYFKAPEKKRHKVEEDNITSTLDKKKEEYEAKKKRKMDPLCGMMGYLAQTRKVNERRSGEEGTHEKERSRHSHKHRHKSSDVQPSKTREQMRAERLQREQEERVKTEKLLAKLRGEKVPSEQEAVVDERQMGYNSQFNPMFARKRKSR</sequence>